<dbReference type="Proteomes" id="UP000161081">
    <property type="component" value="Segment"/>
</dbReference>
<accession>U5NDW8</accession>
<dbReference type="RefSeq" id="YP_008719818.1">
    <property type="nucleotide sequence ID" value="NC_022612.1"/>
</dbReference>
<evidence type="ECO:0000259" key="1">
    <source>
        <dbReference type="Pfam" id="PF01057"/>
    </source>
</evidence>
<keyword evidence="3" id="KW-1185">Reference proteome</keyword>
<feature type="domain" description="Parvovirus non-structural protein 1 helicase" evidence="1">
    <location>
        <begin position="23"/>
        <end position="145"/>
    </location>
</feature>
<dbReference type="GeneID" id="17400981"/>
<protein>
    <submittedName>
        <fullName evidence="2">ORF12</fullName>
    </submittedName>
</protein>
<dbReference type="EMBL" id="KF477312">
    <property type="protein sequence ID" value="AGX93299.1"/>
    <property type="molecule type" value="Genomic_DNA"/>
</dbReference>
<name>U5NDW8_9ADEN</name>
<proteinExistence type="predicted"/>
<dbReference type="GO" id="GO:0019079">
    <property type="term" value="P:viral genome replication"/>
    <property type="evidence" value="ECO:0007669"/>
    <property type="project" value="InterPro"/>
</dbReference>
<organism evidence="2 3">
    <name type="scientific">turkey adenovirus 4</name>
    <dbReference type="NCBI Taxonomy" id="1408257"/>
    <lineage>
        <taxon>Viruses</taxon>
        <taxon>Varidnaviria</taxon>
        <taxon>Bamfordvirae</taxon>
        <taxon>Preplasmiviricota</taxon>
        <taxon>Polisuviricotina</taxon>
        <taxon>Pharingeaviricetes</taxon>
        <taxon>Rowavirales</taxon>
        <taxon>Adenoviridae</taxon>
        <taxon>Aviadenovirus</taxon>
        <taxon>Aviadenovirus gallopavoquartum</taxon>
        <taxon>Turkey aviadenovirus C</taxon>
    </lineage>
</organism>
<dbReference type="InterPro" id="IPR001257">
    <property type="entry name" value="Parvovirus_NS1_helicase"/>
</dbReference>
<reference evidence="2 3" key="1">
    <citation type="journal article" date="2014" name="J. Gen. Virol.">
        <title>Whole-genome sequences of two turkey adenovirus types reveal the existence of two unknown lineages that merit the establishment of novel species within the genus Aviadenovirus.</title>
        <authorList>
            <person name="Marek A."/>
            <person name="Ballmann M.Z."/>
            <person name="Kosiol C."/>
            <person name="Harrach B."/>
            <person name="Schlotterer C."/>
            <person name="Hess M."/>
        </authorList>
    </citation>
    <scope>NUCLEOTIDE SEQUENCE [LARGE SCALE GENOMIC DNA]</scope>
    <source>
        <strain evidence="2">TNI1</strain>
    </source>
</reference>
<dbReference type="OrthoDB" id="8778at10239"/>
<evidence type="ECO:0000313" key="3">
    <source>
        <dbReference type="Proteomes" id="UP000161081"/>
    </source>
</evidence>
<dbReference type="Pfam" id="PF01057">
    <property type="entry name" value="Parvo_NS1"/>
    <property type="match status" value="1"/>
</dbReference>
<sequence>MASRGSRNNKRNAQSHGEIAYGLQRRHIFSESEWQYKDPEQYVQYGSRPQGRALLEDAKKLYCSYSLYQTIMNDSNLSIEPNTSRRLLACIEKEGFNLITFSYMLGKWFSDYSLSRLCTTLNTLYIVGTPSSAADAFVNSLLRMFHCVLTAHLNEFNFSDYVPIKDKTKLIYFPALHHEFPFKNPLVNEMLKGRPFNVAYNGEQVEIPEVKCIVRLNNLPRPDHLPTSPKFHLILQFESENEGLSFLGSEIAEYLSIVKELESDRELDCKNEFGVLCSTSWIDPPCITCRQRFDYILSNLTD</sequence>
<evidence type="ECO:0000313" key="2">
    <source>
        <dbReference type="EMBL" id="AGX93299.1"/>
    </source>
</evidence>
<dbReference type="KEGG" id="vg:17400981"/>